<sequence>MDSPTTVLDSPVVKTIKALKRLLNNNVDDLIDQVEEFSDLAEDLRLVSWRLNNEELGFLERITRLKNELSCEAVYIQSVEDIYHLQHEMLSTVLDQLWHLKESM</sequence>
<keyword evidence="2" id="KW-1185">Reference proteome</keyword>
<dbReference type="Proteomes" id="UP000265520">
    <property type="component" value="Unassembled WGS sequence"/>
</dbReference>
<proteinExistence type="predicted"/>
<dbReference type="EMBL" id="LXQA010135824">
    <property type="protein sequence ID" value="MCI23397.1"/>
    <property type="molecule type" value="Genomic_DNA"/>
</dbReference>
<gene>
    <name evidence="1" type="ORF">A2U01_0044576</name>
</gene>
<organism evidence="1 2">
    <name type="scientific">Trifolium medium</name>
    <dbReference type="NCBI Taxonomy" id="97028"/>
    <lineage>
        <taxon>Eukaryota</taxon>
        <taxon>Viridiplantae</taxon>
        <taxon>Streptophyta</taxon>
        <taxon>Embryophyta</taxon>
        <taxon>Tracheophyta</taxon>
        <taxon>Spermatophyta</taxon>
        <taxon>Magnoliopsida</taxon>
        <taxon>eudicotyledons</taxon>
        <taxon>Gunneridae</taxon>
        <taxon>Pentapetalae</taxon>
        <taxon>rosids</taxon>
        <taxon>fabids</taxon>
        <taxon>Fabales</taxon>
        <taxon>Fabaceae</taxon>
        <taxon>Papilionoideae</taxon>
        <taxon>50 kb inversion clade</taxon>
        <taxon>NPAAA clade</taxon>
        <taxon>Hologalegina</taxon>
        <taxon>IRL clade</taxon>
        <taxon>Trifolieae</taxon>
        <taxon>Trifolium</taxon>
    </lineage>
</organism>
<accession>A0A392QHM9</accession>
<dbReference type="AlphaFoldDB" id="A0A392QHM9"/>
<protein>
    <submittedName>
        <fullName evidence="1">Uncharacterized protein</fullName>
    </submittedName>
</protein>
<evidence type="ECO:0000313" key="2">
    <source>
        <dbReference type="Proteomes" id="UP000265520"/>
    </source>
</evidence>
<comment type="caution">
    <text evidence="1">The sequence shown here is derived from an EMBL/GenBank/DDBJ whole genome shotgun (WGS) entry which is preliminary data.</text>
</comment>
<evidence type="ECO:0000313" key="1">
    <source>
        <dbReference type="EMBL" id="MCI23397.1"/>
    </source>
</evidence>
<name>A0A392QHM9_9FABA</name>
<feature type="non-terminal residue" evidence="1">
    <location>
        <position position="104"/>
    </location>
</feature>
<reference evidence="1 2" key="1">
    <citation type="journal article" date="2018" name="Front. Plant Sci.">
        <title>Red Clover (Trifolium pratense) and Zigzag Clover (T. medium) - A Picture of Genomic Similarities and Differences.</title>
        <authorList>
            <person name="Dluhosova J."/>
            <person name="Istvanek J."/>
            <person name="Nedelnik J."/>
            <person name="Repkova J."/>
        </authorList>
    </citation>
    <scope>NUCLEOTIDE SEQUENCE [LARGE SCALE GENOMIC DNA]</scope>
    <source>
        <strain evidence="2">cv. 10/8</strain>
        <tissue evidence="1">Leaf</tissue>
    </source>
</reference>